<accession>A0A9P8HY86</accession>
<keyword evidence="3" id="KW-1185">Reference proteome</keyword>
<dbReference type="EMBL" id="JAGHQL010000134">
    <property type="protein sequence ID" value="KAH0537691.1"/>
    <property type="molecule type" value="Genomic_DNA"/>
</dbReference>
<protein>
    <submittedName>
        <fullName evidence="2">Uncharacterized protein</fullName>
    </submittedName>
</protein>
<feature type="region of interest" description="Disordered" evidence="1">
    <location>
        <begin position="314"/>
        <end position="359"/>
    </location>
</feature>
<evidence type="ECO:0000313" key="2">
    <source>
        <dbReference type="EMBL" id="KAH0537691.1"/>
    </source>
</evidence>
<proteinExistence type="predicted"/>
<dbReference type="AlphaFoldDB" id="A0A9P8HY86"/>
<evidence type="ECO:0000313" key="3">
    <source>
        <dbReference type="Proteomes" id="UP000698800"/>
    </source>
</evidence>
<name>A0A9P8HY86_9PEZI</name>
<organism evidence="2 3">
    <name type="scientific">Glutinoglossum americanum</name>
    <dbReference type="NCBI Taxonomy" id="1670608"/>
    <lineage>
        <taxon>Eukaryota</taxon>
        <taxon>Fungi</taxon>
        <taxon>Dikarya</taxon>
        <taxon>Ascomycota</taxon>
        <taxon>Pezizomycotina</taxon>
        <taxon>Geoglossomycetes</taxon>
        <taxon>Geoglossales</taxon>
        <taxon>Geoglossaceae</taxon>
        <taxon>Glutinoglossum</taxon>
    </lineage>
</organism>
<gene>
    <name evidence="2" type="ORF">FGG08_005556</name>
</gene>
<dbReference type="Proteomes" id="UP000698800">
    <property type="component" value="Unassembled WGS sequence"/>
</dbReference>
<reference evidence="2" key="1">
    <citation type="submission" date="2021-03" db="EMBL/GenBank/DDBJ databases">
        <title>Comparative genomics and phylogenomic investigation of the class Geoglossomycetes provide insights into ecological specialization and systematics.</title>
        <authorList>
            <person name="Melie T."/>
            <person name="Pirro S."/>
            <person name="Miller A.N."/>
            <person name="Quandt A."/>
        </authorList>
    </citation>
    <scope>NUCLEOTIDE SEQUENCE</scope>
    <source>
        <strain evidence="2">GBOQ0MN5Z8</strain>
    </source>
</reference>
<feature type="compositionally biased region" description="Polar residues" evidence="1">
    <location>
        <begin position="337"/>
        <end position="359"/>
    </location>
</feature>
<evidence type="ECO:0000256" key="1">
    <source>
        <dbReference type="SAM" id="MobiDB-lite"/>
    </source>
</evidence>
<comment type="caution">
    <text evidence="2">The sequence shown here is derived from an EMBL/GenBank/DDBJ whole genome shotgun (WGS) entry which is preliminary data.</text>
</comment>
<sequence length="359" mass="38996">MLMGIIGEGRDMSYNPFAPHTTRPAGEAGNLIDPLGFDELDEMWRLEHARGGRTLEEELRLREELVQEREQEQEVWGGSEWQLGELAVVGGEGVLEFQSYGAMLGSVWHYSGEGVAILDPICDPSPYGSRSPANDSWIEGISDESPSVEPGREIMVGPGSPSMASASGGSGVGLQFEIMMIDGEGNPTEFECSREVFAIPDTANDPNRTRDAWNESEIEDMSCEGFTGVEPDGGAMAVCSLLSMPSTSGEDIVEPEYQGEGFTMEYLLYDLDLPSLNTPPSSREDTVEFEFAGELFAIPNLGYNLNPYRIRGASNYPKSQETSEENPGIGRDRHSTTRSGSPSKLPISKQSSARGPNAC</sequence>